<dbReference type="GO" id="GO:0005730">
    <property type="term" value="C:nucleolus"/>
    <property type="evidence" value="ECO:0007669"/>
    <property type="project" value="Ensembl"/>
</dbReference>
<keyword evidence="7" id="KW-0539">Nucleus</keyword>
<dbReference type="Ensembl" id="ENSCAFT00020018363.1">
    <property type="protein sequence ID" value="ENSCAFP00020015814.1"/>
    <property type="gene ID" value="ENSCAFG00020012694.1"/>
</dbReference>
<feature type="region of interest" description="Disordered" evidence="11">
    <location>
        <begin position="26"/>
        <end position="112"/>
    </location>
</feature>
<evidence type="ECO:0000256" key="11">
    <source>
        <dbReference type="SAM" id="MobiDB-lite"/>
    </source>
</evidence>
<keyword evidence="4" id="KW-0805">Transcription regulation</keyword>
<dbReference type="GO" id="GO:0042795">
    <property type="term" value="P:snRNA transcription by RNA polymerase II"/>
    <property type="evidence" value="ECO:0007669"/>
    <property type="project" value="TreeGrafter"/>
</dbReference>
<evidence type="ECO:0000256" key="3">
    <source>
        <dbReference type="ARBA" id="ARBA00013634"/>
    </source>
</evidence>
<accession>A0A8C0KIZ7</accession>
<comment type="subcellular location">
    <subcellularLocation>
        <location evidence="1">Nucleus</location>
    </subcellularLocation>
</comment>
<dbReference type="Proteomes" id="UP000694391">
    <property type="component" value="Unplaced"/>
</dbReference>
<evidence type="ECO:0000256" key="4">
    <source>
        <dbReference type="ARBA" id="ARBA00023015"/>
    </source>
</evidence>
<keyword evidence="5" id="KW-0238">DNA-binding</keyword>
<dbReference type="GO" id="GO:0001006">
    <property type="term" value="F:RNA polymerase III type 3 promoter sequence-specific DNA binding"/>
    <property type="evidence" value="ECO:0007669"/>
    <property type="project" value="TreeGrafter"/>
</dbReference>
<evidence type="ECO:0000313" key="13">
    <source>
        <dbReference type="Proteomes" id="UP000694391"/>
    </source>
</evidence>
<reference evidence="12" key="2">
    <citation type="submission" date="2025-09" db="UniProtKB">
        <authorList>
            <consortium name="Ensembl"/>
        </authorList>
    </citation>
    <scope>IDENTIFICATION</scope>
</reference>
<evidence type="ECO:0000256" key="2">
    <source>
        <dbReference type="ARBA" id="ARBA00010410"/>
    </source>
</evidence>
<evidence type="ECO:0000313" key="12">
    <source>
        <dbReference type="Ensembl" id="ENSCAFP00020015814.1"/>
    </source>
</evidence>
<proteinExistence type="inferred from homology"/>
<dbReference type="GO" id="GO:0003681">
    <property type="term" value="F:bent DNA binding"/>
    <property type="evidence" value="ECO:0007669"/>
    <property type="project" value="TreeGrafter"/>
</dbReference>
<dbReference type="GO" id="GO:0042796">
    <property type="term" value="P:snRNA transcription by RNA polymerase III"/>
    <property type="evidence" value="ECO:0007669"/>
    <property type="project" value="TreeGrafter"/>
</dbReference>
<keyword evidence="13" id="KW-1185">Reference proteome</keyword>
<evidence type="ECO:0000256" key="9">
    <source>
        <dbReference type="ARBA" id="ARBA00025958"/>
    </source>
</evidence>
<comment type="function">
    <text evidence="8">Part of the SNAPc complex required for the transcription of both RNA polymerase II and III small-nuclear RNA genes. Binds to the proximal sequence element (PSE), a non-TATA-box basal promoter element common to these 2 types of genes. Recruits TBP and BRF2 to the U6 snRNA TATA box.</text>
</comment>
<comment type="similarity">
    <text evidence="2">Belongs to the SNAPC3/SRD2 family.</text>
</comment>
<dbReference type="GO" id="GO:0019185">
    <property type="term" value="C:snRNA-activating protein complex"/>
    <property type="evidence" value="ECO:0007669"/>
    <property type="project" value="TreeGrafter"/>
</dbReference>
<comment type="subunit">
    <text evidence="9">Part of the SNAPc complex composed of 5 subunits: SNAPC1, SNAPC2, SNAPC3, SNAPC4 and SNAPC5. SNAPC3 interacts with SNAPC1.</text>
</comment>
<evidence type="ECO:0000256" key="5">
    <source>
        <dbReference type="ARBA" id="ARBA00023125"/>
    </source>
</evidence>
<dbReference type="InterPro" id="IPR022042">
    <property type="entry name" value="snRNA-activating_su3"/>
</dbReference>
<dbReference type="AlphaFoldDB" id="A0A8C0KIZ7"/>
<evidence type="ECO:0000256" key="1">
    <source>
        <dbReference type="ARBA" id="ARBA00004123"/>
    </source>
</evidence>
<dbReference type="GO" id="GO:0001046">
    <property type="term" value="F:core promoter sequence-specific DNA binding"/>
    <property type="evidence" value="ECO:0007669"/>
    <property type="project" value="TreeGrafter"/>
</dbReference>
<dbReference type="PANTHER" id="PTHR13421">
    <property type="entry name" value="SNRNA-ACTIVATING PROTEIN COMPLEX SUBUNIT 3"/>
    <property type="match status" value="1"/>
</dbReference>
<sequence>MRINTRRCSCWGDFLTTRIWRAGRARGLRPRSAGRSSFGTVRQQRSARAPEAKKSPASRAEQPQRTGSKGAQRPPRLAESDATGRWGTGTRHTVPGDRAQPTARRSAASGEQCAQPFARKLAVPRPGACPARGLLGNAVSESRAHAAPPLFGPSPVQLQVPSRSAASCSPGFCRERSGANMAEGTRGGRACGGMGGRQDPVSSSGSCNFPEYELPELNTRAFHVGAFGELWRGRLRREGDLSLKEPQESALPGSHGVADWGQEDAAVARDLGCSLEAAAELRTVCGVDKLKCLEEGEDPDVVPENTDLVTLGVRKRLLEQREETITIDRVCRQETFAYEMESHAIGKKPENPTDMIEEGELILSVNILYPVIFHKHKEHKPYQTMLVLGSQKLTELRDSICCVSDLQIGGEFSSTPDQAPEHISKDLYKSAFFYFEGTFYNDKRYPECRDLSRTIIEWSESHDRGYGKFQTAKMEDFTFNDLYIKLGFPYLYCHQGDCEHVVVITDIRLAHRDDCLDRTLYPLLIKKHWLWTRKCFVCKMYTARWVTNNDSFAPEDPCFFCDVCFRMLHYDSEGNKLGEFLAYPYVDPGTFN</sequence>
<dbReference type="GO" id="GO:0000978">
    <property type="term" value="F:RNA polymerase II cis-regulatory region sequence-specific DNA binding"/>
    <property type="evidence" value="ECO:0007669"/>
    <property type="project" value="TreeGrafter"/>
</dbReference>
<dbReference type="PANTHER" id="PTHR13421:SF16">
    <property type="entry name" value="SNRNA-ACTIVATING PROTEIN COMPLEX SUBUNIT 3"/>
    <property type="match status" value="1"/>
</dbReference>
<gene>
    <name evidence="12" type="primary">SNAPC3</name>
</gene>
<feature type="compositionally biased region" description="Polar residues" evidence="11">
    <location>
        <begin position="34"/>
        <end position="46"/>
    </location>
</feature>
<name>A0A8C0KIZ7_CANLU</name>
<dbReference type="GeneTree" id="ENSGT00390000005708"/>
<evidence type="ECO:0000256" key="10">
    <source>
        <dbReference type="ARBA" id="ARBA00029606"/>
    </source>
</evidence>
<dbReference type="Pfam" id="PF12251">
    <property type="entry name" value="SNAPC3"/>
    <property type="match status" value="1"/>
</dbReference>
<protein>
    <recommendedName>
        <fullName evidence="3">snRNA-activating protein complex subunit 3</fullName>
    </recommendedName>
    <alternativeName>
        <fullName evidence="10">Small nuclear RNA-activating complex polypeptide 3</fullName>
    </alternativeName>
</protein>
<evidence type="ECO:0000256" key="7">
    <source>
        <dbReference type="ARBA" id="ARBA00023242"/>
    </source>
</evidence>
<reference evidence="12" key="1">
    <citation type="submission" date="2025-08" db="UniProtKB">
        <authorList>
            <consortium name="Ensembl"/>
        </authorList>
    </citation>
    <scope>IDENTIFICATION</scope>
</reference>
<organism evidence="12 13">
    <name type="scientific">Canis lupus dingo</name>
    <name type="common">dingo</name>
    <dbReference type="NCBI Taxonomy" id="286419"/>
    <lineage>
        <taxon>Eukaryota</taxon>
        <taxon>Metazoa</taxon>
        <taxon>Chordata</taxon>
        <taxon>Craniata</taxon>
        <taxon>Vertebrata</taxon>
        <taxon>Euteleostomi</taxon>
        <taxon>Mammalia</taxon>
        <taxon>Eutheria</taxon>
        <taxon>Laurasiatheria</taxon>
        <taxon>Carnivora</taxon>
        <taxon>Caniformia</taxon>
        <taxon>Canidae</taxon>
        <taxon>Canis</taxon>
    </lineage>
</organism>
<evidence type="ECO:0000256" key="6">
    <source>
        <dbReference type="ARBA" id="ARBA00023163"/>
    </source>
</evidence>
<dbReference type="GO" id="GO:0016604">
    <property type="term" value="C:nuclear body"/>
    <property type="evidence" value="ECO:0007669"/>
    <property type="project" value="Ensembl"/>
</dbReference>
<keyword evidence="6" id="KW-0804">Transcription</keyword>
<evidence type="ECO:0000256" key="8">
    <source>
        <dbReference type="ARBA" id="ARBA00025193"/>
    </source>
</evidence>